<feature type="region of interest" description="Disordered" evidence="1">
    <location>
        <begin position="74"/>
        <end position="157"/>
    </location>
</feature>
<feature type="region of interest" description="Disordered" evidence="1">
    <location>
        <begin position="203"/>
        <end position="223"/>
    </location>
</feature>
<feature type="region of interest" description="Disordered" evidence="1">
    <location>
        <begin position="1"/>
        <end position="34"/>
    </location>
</feature>
<feature type="domain" description="Myb-like" evidence="2">
    <location>
        <begin position="19"/>
        <end position="62"/>
    </location>
</feature>
<reference evidence="3 4" key="1">
    <citation type="journal article" date="2018" name="Science">
        <title>The opium poppy genome and morphinan production.</title>
        <authorList>
            <person name="Guo L."/>
            <person name="Winzer T."/>
            <person name="Yang X."/>
            <person name="Li Y."/>
            <person name="Ning Z."/>
            <person name="He Z."/>
            <person name="Teodor R."/>
            <person name="Lu Y."/>
            <person name="Bowser T.A."/>
            <person name="Graham I.A."/>
            <person name="Ye K."/>
        </authorList>
    </citation>
    <scope>NUCLEOTIDE SEQUENCE [LARGE SCALE GENOMIC DNA]</scope>
    <source>
        <strain evidence="4">cv. HN1</strain>
        <tissue evidence="3">Leaves</tissue>
    </source>
</reference>
<evidence type="ECO:0000256" key="1">
    <source>
        <dbReference type="SAM" id="MobiDB-lite"/>
    </source>
</evidence>
<dbReference type="PROSITE" id="PS50090">
    <property type="entry name" value="MYB_LIKE"/>
    <property type="match status" value="1"/>
</dbReference>
<dbReference type="AlphaFoldDB" id="A0A4Y7JVQ9"/>
<evidence type="ECO:0000313" key="4">
    <source>
        <dbReference type="Proteomes" id="UP000316621"/>
    </source>
</evidence>
<proteinExistence type="predicted"/>
<gene>
    <name evidence="3" type="ORF">C5167_025551</name>
</gene>
<accession>A0A4Y7JVQ9</accession>
<dbReference type="Gene3D" id="1.10.246.220">
    <property type="match status" value="1"/>
</dbReference>
<name>A0A4Y7JVQ9_PAPSO</name>
<dbReference type="CDD" id="cd11660">
    <property type="entry name" value="SANT_TRF"/>
    <property type="match status" value="1"/>
</dbReference>
<dbReference type="Pfam" id="PF00249">
    <property type="entry name" value="Myb_DNA-binding"/>
    <property type="match status" value="1"/>
</dbReference>
<organism evidence="3 4">
    <name type="scientific">Papaver somniferum</name>
    <name type="common">Opium poppy</name>
    <dbReference type="NCBI Taxonomy" id="3469"/>
    <lineage>
        <taxon>Eukaryota</taxon>
        <taxon>Viridiplantae</taxon>
        <taxon>Streptophyta</taxon>
        <taxon>Embryophyta</taxon>
        <taxon>Tracheophyta</taxon>
        <taxon>Spermatophyta</taxon>
        <taxon>Magnoliopsida</taxon>
        <taxon>Ranunculales</taxon>
        <taxon>Papaveraceae</taxon>
        <taxon>Papaveroideae</taxon>
        <taxon>Papaver</taxon>
    </lineage>
</organism>
<protein>
    <recommendedName>
        <fullName evidence="2">Myb-like domain-containing protein</fullName>
    </recommendedName>
</protein>
<dbReference type="Proteomes" id="UP000316621">
    <property type="component" value="Chromosome 5"/>
</dbReference>
<dbReference type="SMART" id="SM00717">
    <property type="entry name" value="SANT"/>
    <property type="match status" value="1"/>
</dbReference>
<evidence type="ECO:0000313" key="3">
    <source>
        <dbReference type="EMBL" id="RZC63809.1"/>
    </source>
</evidence>
<keyword evidence="4" id="KW-1185">Reference proteome</keyword>
<dbReference type="PANTHER" id="PTHR46993:SF6">
    <property type="entry name" value="MYB TRANSCRIPTION FACTOR"/>
    <property type="match status" value="1"/>
</dbReference>
<dbReference type="Gramene" id="RZC63809">
    <property type="protein sequence ID" value="RZC63809"/>
    <property type="gene ID" value="C5167_025551"/>
</dbReference>
<dbReference type="EMBL" id="CM010719">
    <property type="protein sequence ID" value="RZC63809.1"/>
    <property type="molecule type" value="Genomic_DNA"/>
</dbReference>
<dbReference type="SUPFAM" id="SSF46689">
    <property type="entry name" value="Homeodomain-like"/>
    <property type="match status" value="1"/>
</dbReference>
<dbReference type="PANTHER" id="PTHR46993">
    <property type="entry name" value="MYB TRANSCRIPTION FACTOR"/>
    <property type="match status" value="1"/>
</dbReference>
<evidence type="ECO:0000259" key="2">
    <source>
        <dbReference type="PROSITE" id="PS50090"/>
    </source>
</evidence>
<sequence length="316" mass="33930">MKKSGEERGNGKKKVGSTTGKLGNKAWTSEEGKALSEGIEKYGKGKWKEIKQLYSDALKDRTVVDIKKHDYAKCAPGKERKRGANMRKGPLPRRGDGRDIPIPLPVLADKREAPLLRWGGGRARSIPAPGPTDKDRLPRTASRTDNGRSIPGMSSLTRLSIFELPSSSEGTNPDLRPRSLRHHATLNAKIDAARVSAARKAAAAGSSSMDGNDESVPPGAAPTAIVSSIGPHAAVNARTDENEQNRESVPLGAIPTAIVSRIEKVCRAIPTAIVSRDVPEQNGESVPAAPTHVCLTKQRQDMRKSIVEVLSARRAE</sequence>
<feature type="compositionally biased region" description="Basic and acidic residues" evidence="1">
    <location>
        <begin position="1"/>
        <end position="10"/>
    </location>
</feature>
<dbReference type="InterPro" id="IPR009057">
    <property type="entry name" value="Homeodomain-like_sf"/>
</dbReference>
<dbReference type="InterPro" id="IPR001005">
    <property type="entry name" value="SANT/Myb"/>
</dbReference>